<dbReference type="Gene3D" id="1.10.10.10">
    <property type="entry name" value="Winged helix-like DNA-binding domain superfamily/Winged helix DNA-binding domain"/>
    <property type="match status" value="1"/>
</dbReference>
<feature type="binding site" evidence="7">
    <location>
        <position position="150"/>
    </location>
    <ligand>
        <name>Zn(2+)</name>
        <dbReference type="ChEBI" id="CHEBI:29105"/>
    </ligand>
</feature>
<keyword evidence="8" id="KW-0408">Iron</keyword>
<feature type="binding site" evidence="8">
    <location>
        <position position="142"/>
    </location>
    <ligand>
        <name>Fe cation</name>
        <dbReference type="ChEBI" id="CHEBI:24875"/>
    </ligand>
</feature>
<keyword evidence="7" id="KW-0479">Metal-binding</keyword>
<sequence>MQPHAPHHQDTEALVAQAVARLRVAGERITPARRDMLTVLAGSPEHLSADEVVSRMTDSRQTGTAHRTTVYRTLERFAAAGIVVHQRLPGGATGYHLRTDSHLHGHCVGCQAVVALPTEVLEEIAPARERMRAASGFEIDLHGSTLLGRCGDCRGR</sequence>
<dbReference type="RefSeq" id="WP_230480386.1">
    <property type="nucleotide sequence ID" value="NZ_BMXL01000052.1"/>
</dbReference>
<evidence type="ECO:0000313" key="10">
    <source>
        <dbReference type="Proteomes" id="UP000654947"/>
    </source>
</evidence>
<dbReference type="GO" id="GO:0000976">
    <property type="term" value="F:transcription cis-regulatory region binding"/>
    <property type="evidence" value="ECO:0007669"/>
    <property type="project" value="TreeGrafter"/>
</dbReference>
<dbReference type="GO" id="GO:0003700">
    <property type="term" value="F:DNA-binding transcription factor activity"/>
    <property type="evidence" value="ECO:0007669"/>
    <property type="project" value="InterPro"/>
</dbReference>
<dbReference type="PANTHER" id="PTHR33202:SF7">
    <property type="entry name" value="FERRIC UPTAKE REGULATION PROTEIN"/>
    <property type="match status" value="1"/>
</dbReference>
<dbReference type="InterPro" id="IPR036388">
    <property type="entry name" value="WH-like_DNA-bd_sf"/>
</dbReference>
<keyword evidence="6" id="KW-0804">Transcription</keyword>
<dbReference type="GO" id="GO:0045892">
    <property type="term" value="P:negative regulation of DNA-templated transcription"/>
    <property type="evidence" value="ECO:0007669"/>
    <property type="project" value="TreeGrafter"/>
</dbReference>
<gene>
    <name evidence="9" type="ORF">GCM10007147_45750</name>
</gene>
<dbReference type="Gene3D" id="3.30.1490.190">
    <property type="match status" value="1"/>
</dbReference>
<dbReference type="Pfam" id="PF01475">
    <property type="entry name" value="FUR"/>
    <property type="match status" value="1"/>
</dbReference>
<dbReference type="GO" id="GO:0008270">
    <property type="term" value="F:zinc ion binding"/>
    <property type="evidence" value="ECO:0007669"/>
    <property type="project" value="TreeGrafter"/>
</dbReference>
<comment type="cofactor">
    <cofactor evidence="7">
        <name>Zn(2+)</name>
        <dbReference type="ChEBI" id="CHEBI:29105"/>
    </cofactor>
    <text evidence="7">Binds 1 zinc ion per subunit.</text>
</comment>
<dbReference type="SUPFAM" id="SSF46785">
    <property type="entry name" value="Winged helix' DNA-binding domain"/>
    <property type="match status" value="1"/>
</dbReference>
<dbReference type="AlphaFoldDB" id="A0A918XLM9"/>
<organism evidence="9 10">
    <name type="scientific">Nocardiopsis kunsanensis</name>
    <dbReference type="NCBI Taxonomy" id="141693"/>
    <lineage>
        <taxon>Bacteria</taxon>
        <taxon>Bacillati</taxon>
        <taxon>Actinomycetota</taxon>
        <taxon>Actinomycetes</taxon>
        <taxon>Streptosporangiales</taxon>
        <taxon>Nocardiopsidaceae</taxon>
        <taxon>Nocardiopsis</taxon>
    </lineage>
</organism>
<evidence type="ECO:0000313" key="9">
    <source>
        <dbReference type="EMBL" id="GHD37610.1"/>
    </source>
</evidence>
<feature type="binding site" evidence="8">
    <location>
        <position position="122"/>
    </location>
    <ligand>
        <name>Fe cation</name>
        <dbReference type="ChEBI" id="CHEBI:24875"/>
    </ligand>
</feature>
<dbReference type="InterPro" id="IPR002481">
    <property type="entry name" value="FUR"/>
</dbReference>
<evidence type="ECO:0000256" key="6">
    <source>
        <dbReference type="ARBA" id="ARBA00023163"/>
    </source>
</evidence>
<evidence type="ECO:0000256" key="8">
    <source>
        <dbReference type="PIRSR" id="PIRSR602481-2"/>
    </source>
</evidence>
<comment type="cofactor">
    <cofactor evidence="8">
        <name>Mn(2+)</name>
        <dbReference type="ChEBI" id="CHEBI:29035"/>
    </cofactor>
    <cofactor evidence="8">
        <name>Fe(2+)</name>
        <dbReference type="ChEBI" id="CHEBI:29033"/>
    </cofactor>
    <text evidence="8">Binds 1 Mn(2+) or Fe(2+) ion per subunit.</text>
</comment>
<name>A0A918XLM9_9ACTN</name>
<evidence type="ECO:0000256" key="3">
    <source>
        <dbReference type="ARBA" id="ARBA00022833"/>
    </source>
</evidence>
<accession>A0A918XLM9</accession>
<protein>
    <submittedName>
        <fullName evidence="9">Transcriptional repressor</fullName>
    </submittedName>
</protein>
<evidence type="ECO:0000256" key="5">
    <source>
        <dbReference type="ARBA" id="ARBA00023125"/>
    </source>
</evidence>
<dbReference type="InterPro" id="IPR043135">
    <property type="entry name" value="Fur_C"/>
</dbReference>
<dbReference type="CDD" id="cd07153">
    <property type="entry name" value="Fur_like"/>
    <property type="match status" value="1"/>
</dbReference>
<dbReference type="InterPro" id="IPR036390">
    <property type="entry name" value="WH_DNA-bd_sf"/>
</dbReference>
<dbReference type="Proteomes" id="UP000654947">
    <property type="component" value="Unassembled WGS sequence"/>
</dbReference>
<dbReference type="EMBL" id="BMXL01000052">
    <property type="protein sequence ID" value="GHD37610.1"/>
    <property type="molecule type" value="Genomic_DNA"/>
</dbReference>
<comment type="similarity">
    <text evidence="1">Belongs to the Fur family.</text>
</comment>
<evidence type="ECO:0000256" key="4">
    <source>
        <dbReference type="ARBA" id="ARBA00023015"/>
    </source>
</evidence>
<feature type="binding site" evidence="7">
    <location>
        <position position="153"/>
    </location>
    <ligand>
        <name>Zn(2+)</name>
        <dbReference type="ChEBI" id="CHEBI:29105"/>
    </ligand>
</feature>
<proteinExistence type="inferred from homology"/>
<feature type="binding site" evidence="7">
    <location>
        <position position="110"/>
    </location>
    <ligand>
        <name>Zn(2+)</name>
        <dbReference type="ChEBI" id="CHEBI:29105"/>
    </ligand>
</feature>
<evidence type="ECO:0000256" key="1">
    <source>
        <dbReference type="ARBA" id="ARBA00007957"/>
    </source>
</evidence>
<keyword evidence="10" id="KW-1185">Reference proteome</keyword>
<evidence type="ECO:0000256" key="2">
    <source>
        <dbReference type="ARBA" id="ARBA00022491"/>
    </source>
</evidence>
<reference evidence="9 10" key="1">
    <citation type="journal article" date="2014" name="Int. J. Syst. Evol. Microbiol.">
        <title>Complete genome sequence of Corynebacterium casei LMG S-19264T (=DSM 44701T), isolated from a smear-ripened cheese.</title>
        <authorList>
            <consortium name="US DOE Joint Genome Institute (JGI-PGF)"/>
            <person name="Walter F."/>
            <person name="Albersmeier A."/>
            <person name="Kalinowski J."/>
            <person name="Ruckert C."/>
        </authorList>
    </citation>
    <scope>NUCLEOTIDE SEQUENCE [LARGE SCALE GENOMIC DNA]</scope>
    <source>
        <strain evidence="9 10">KCTC 19473</strain>
    </source>
</reference>
<feature type="binding site" evidence="7">
    <location>
        <position position="107"/>
    </location>
    <ligand>
        <name>Zn(2+)</name>
        <dbReference type="ChEBI" id="CHEBI:29105"/>
    </ligand>
</feature>
<keyword evidence="3 7" id="KW-0862">Zinc</keyword>
<keyword evidence="5" id="KW-0238">DNA-binding</keyword>
<keyword evidence="4" id="KW-0805">Transcription regulation</keyword>
<dbReference type="PANTHER" id="PTHR33202">
    <property type="entry name" value="ZINC UPTAKE REGULATION PROTEIN"/>
    <property type="match status" value="1"/>
</dbReference>
<evidence type="ECO:0000256" key="7">
    <source>
        <dbReference type="PIRSR" id="PIRSR602481-1"/>
    </source>
</evidence>
<comment type="caution">
    <text evidence="9">The sequence shown here is derived from an EMBL/GenBank/DDBJ whole genome shotgun (WGS) entry which is preliminary data.</text>
</comment>
<dbReference type="GO" id="GO:1900376">
    <property type="term" value="P:regulation of secondary metabolite biosynthetic process"/>
    <property type="evidence" value="ECO:0007669"/>
    <property type="project" value="TreeGrafter"/>
</dbReference>
<keyword evidence="2" id="KW-0678">Repressor</keyword>